<dbReference type="PROSITE" id="PS50109">
    <property type="entry name" value="HIS_KIN"/>
    <property type="match status" value="1"/>
</dbReference>
<evidence type="ECO:0000256" key="4">
    <source>
        <dbReference type="ARBA" id="ARBA00022553"/>
    </source>
</evidence>
<dbReference type="InterPro" id="IPR036097">
    <property type="entry name" value="HisK_dim/P_sf"/>
</dbReference>
<dbReference type="EMBL" id="JAEPBG010000014">
    <property type="protein sequence ID" value="MBK4737764.1"/>
    <property type="molecule type" value="Genomic_DNA"/>
</dbReference>
<accession>A0A934SY14</accession>
<evidence type="ECO:0000256" key="2">
    <source>
        <dbReference type="ARBA" id="ARBA00004429"/>
    </source>
</evidence>
<comment type="catalytic activity">
    <reaction evidence="1">
        <text>ATP + protein L-histidine = ADP + protein N-phospho-L-histidine.</text>
        <dbReference type="EC" id="2.7.13.3"/>
    </reaction>
</comment>
<reference evidence="12" key="1">
    <citation type="submission" date="2021-01" db="EMBL/GenBank/DDBJ databases">
        <title>Genome sequence of strain Noviherbaspirillum sp. DKR-6.</title>
        <authorList>
            <person name="Chaudhary D.K."/>
        </authorList>
    </citation>
    <scope>NUCLEOTIDE SEQUENCE</scope>
    <source>
        <strain evidence="12">DKR-6</strain>
    </source>
</reference>
<keyword evidence="7" id="KW-0902">Two-component regulatory system</keyword>
<dbReference type="FunFam" id="1.10.287.130:FF:000001">
    <property type="entry name" value="Two-component sensor histidine kinase"/>
    <property type="match status" value="1"/>
</dbReference>
<dbReference type="RefSeq" id="WP_200596329.1">
    <property type="nucleotide sequence ID" value="NZ_JAEPBG010000014.1"/>
</dbReference>
<feature type="domain" description="Response regulatory" evidence="11">
    <location>
        <begin position="388"/>
        <end position="504"/>
    </location>
</feature>
<dbReference type="InterPro" id="IPR005467">
    <property type="entry name" value="His_kinase_dom"/>
</dbReference>
<comment type="subcellular location">
    <subcellularLocation>
        <location evidence="2">Cell inner membrane</location>
        <topology evidence="2">Multi-pass membrane protein</topology>
    </subcellularLocation>
</comment>
<dbReference type="SUPFAM" id="SSF55874">
    <property type="entry name" value="ATPase domain of HSP90 chaperone/DNA topoisomerase II/histidine kinase"/>
    <property type="match status" value="1"/>
</dbReference>
<dbReference type="CDD" id="cd17580">
    <property type="entry name" value="REC_2_DhkD-like"/>
    <property type="match status" value="1"/>
</dbReference>
<organism evidence="12 13">
    <name type="scientific">Noviherbaspirillum pedocola</name>
    <dbReference type="NCBI Taxonomy" id="2801341"/>
    <lineage>
        <taxon>Bacteria</taxon>
        <taxon>Pseudomonadati</taxon>
        <taxon>Pseudomonadota</taxon>
        <taxon>Betaproteobacteria</taxon>
        <taxon>Burkholderiales</taxon>
        <taxon>Oxalobacteraceae</taxon>
        <taxon>Noviherbaspirillum</taxon>
    </lineage>
</organism>
<name>A0A934SY14_9BURK</name>
<dbReference type="CDD" id="cd00082">
    <property type="entry name" value="HisKA"/>
    <property type="match status" value="1"/>
</dbReference>
<evidence type="ECO:0000256" key="1">
    <source>
        <dbReference type="ARBA" id="ARBA00000085"/>
    </source>
</evidence>
<evidence type="ECO:0000259" key="10">
    <source>
        <dbReference type="PROSITE" id="PS50109"/>
    </source>
</evidence>
<evidence type="ECO:0000256" key="6">
    <source>
        <dbReference type="ARBA" id="ARBA00022777"/>
    </source>
</evidence>
<keyword evidence="4 9" id="KW-0597">Phosphoprotein</keyword>
<dbReference type="SMART" id="SM00387">
    <property type="entry name" value="HATPase_c"/>
    <property type="match status" value="1"/>
</dbReference>
<feature type="domain" description="Histidine kinase" evidence="10">
    <location>
        <begin position="148"/>
        <end position="367"/>
    </location>
</feature>
<dbReference type="AlphaFoldDB" id="A0A934SY14"/>
<evidence type="ECO:0000256" key="8">
    <source>
        <dbReference type="ARBA" id="ARBA00023136"/>
    </source>
</evidence>
<dbReference type="InterPro" id="IPR004358">
    <property type="entry name" value="Sig_transdc_His_kin-like_C"/>
</dbReference>
<sequence>MTSESDSDLILNVDDTEAARYAKTRILTRAGFRVIEAANGSDALDMAAAQRPMLVLLDVKLPDINGFEVCRMLKANPDTRHILVLQTSASYIGMGDKVRALEGGADNYLFEPIEPEELVANVRALLRLGRAEREMRATDQRKNEFLAMLAHELRNPLGPIRNAVELLAFMEPNASRIQETARNTILRQTDHMVRLIDDLLDVARISQGKINLRQEEVSLKEVVHAAVESARTLIDRYQHALQVVLPEGDVKLAGDSVRLAQIISNLLTNAAKFTPQKGQLALSAWRDGADVVIRVQDNGIGMSAQDTNSVFELFRQANHLPERARDGLGIGLALVKTLVEMHRGSVRVDSAGPGAGSSFEVRLPAKREAHASQPLVEAPQAEDNARHRILLVDDNVDAAEMLACLLEVQGNEVRKAHDGRSGIDAARRFLPHIVILDIALPDMTGFDVVKAMRDMDETAHALILALSGYGQEADKQQALAAGFNGHLTKPVSFEALEAIVREHFERAS</sequence>
<dbReference type="Proteomes" id="UP000622890">
    <property type="component" value="Unassembled WGS sequence"/>
</dbReference>
<gene>
    <name evidence="12" type="ORF">JJB74_24350</name>
</gene>
<dbReference type="InterPro" id="IPR011006">
    <property type="entry name" value="CheY-like_superfamily"/>
</dbReference>
<dbReference type="PANTHER" id="PTHR43547">
    <property type="entry name" value="TWO-COMPONENT HISTIDINE KINASE"/>
    <property type="match status" value="1"/>
</dbReference>
<dbReference type="Gene3D" id="3.40.50.2300">
    <property type="match status" value="2"/>
</dbReference>
<dbReference type="PANTHER" id="PTHR43547:SF2">
    <property type="entry name" value="HYBRID SIGNAL TRANSDUCTION HISTIDINE KINASE C"/>
    <property type="match status" value="1"/>
</dbReference>
<dbReference type="Pfam" id="PF02518">
    <property type="entry name" value="HATPase_c"/>
    <property type="match status" value="1"/>
</dbReference>
<feature type="modified residue" description="4-aspartylphosphate" evidence="9">
    <location>
        <position position="437"/>
    </location>
</feature>
<evidence type="ECO:0000313" key="13">
    <source>
        <dbReference type="Proteomes" id="UP000622890"/>
    </source>
</evidence>
<evidence type="ECO:0000256" key="7">
    <source>
        <dbReference type="ARBA" id="ARBA00023012"/>
    </source>
</evidence>
<dbReference type="SMART" id="SM00388">
    <property type="entry name" value="HisKA"/>
    <property type="match status" value="1"/>
</dbReference>
<keyword evidence="8" id="KW-0472">Membrane</keyword>
<dbReference type="Gene3D" id="6.10.250.690">
    <property type="match status" value="1"/>
</dbReference>
<keyword evidence="6" id="KW-0418">Kinase</keyword>
<dbReference type="InterPro" id="IPR003594">
    <property type="entry name" value="HATPase_dom"/>
</dbReference>
<dbReference type="Pfam" id="PF00072">
    <property type="entry name" value="Response_reg"/>
    <property type="match status" value="2"/>
</dbReference>
<evidence type="ECO:0000256" key="5">
    <source>
        <dbReference type="ARBA" id="ARBA00022679"/>
    </source>
</evidence>
<dbReference type="PRINTS" id="PR00344">
    <property type="entry name" value="BCTRLSENSOR"/>
</dbReference>
<dbReference type="EC" id="2.7.13.3" evidence="3"/>
<dbReference type="PROSITE" id="PS50110">
    <property type="entry name" value="RESPONSE_REGULATORY"/>
    <property type="match status" value="2"/>
</dbReference>
<comment type="caution">
    <text evidence="12">The sequence shown here is derived from an EMBL/GenBank/DDBJ whole genome shotgun (WGS) entry which is preliminary data.</text>
</comment>
<evidence type="ECO:0000259" key="11">
    <source>
        <dbReference type="PROSITE" id="PS50110"/>
    </source>
</evidence>
<feature type="domain" description="Response regulatory" evidence="11">
    <location>
        <begin position="9"/>
        <end position="126"/>
    </location>
</feature>
<dbReference type="Gene3D" id="1.10.287.130">
    <property type="match status" value="1"/>
</dbReference>
<dbReference type="SMART" id="SM00448">
    <property type="entry name" value="REC"/>
    <property type="match status" value="2"/>
</dbReference>
<evidence type="ECO:0000313" key="12">
    <source>
        <dbReference type="EMBL" id="MBK4737764.1"/>
    </source>
</evidence>
<feature type="modified residue" description="4-aspartylphosphate" evidence="9">
    <location>
        <position position="58"/>
    </location>
</feature>
<dbReference type="FunFam" id="3.30.565.10:FF:000006">
    <property type="entry name" value="Sensor histidine kinase WalK"/>
    <property type="match status" value="1"/>
</dbReference>
<dbReference type="InterPro" id="IPR003661">
    <property type="entry name" value="HisK_dim/P_dom"/>
</dbReference>
<evidence type="ECO:0000256" key="3">
    <source>
        <dbReference type="ARBA" id="ARBA00012438"/>
    </source>
</evidence>
<dbReference type="Gene3D" id="3.30.565.10">
    <property type="entry name" value="Histidine kinase-like ATPase, C-terminal domain"/>
    <property type="match status" value="1"/>
</dbReference>
<proteinExistence type="predicted"/>
<dbReference type="Pfam" id="PF00512">
    <property type="entry name" value="HisKA"/>
    <property type="match status" value="1"/>
</dbReference>
<dbReference type="SUPFAM" id="SSF52172">
    <property type="entry name" value="CheY-like"/>
    <property type="match status" value="2"/>
</dbReference>
<dbReference type="GO" id="GO:0000155">
    <property type="term" value="F:phosphorelay sensor kinase activity"/>
    <property type="evidence" value="ECO:0007669"/>
    <property type="project" value="InterPro"/>
</dbReference>
<dbReference type="InterPro" id="IPR001789">
    <property type="entry name" value="Sig_transdc_resp-reg_receiver"/>
</dbReference>
<dbReference type="GO" id="GO:0005886">
    <property type="term" value="C:plasma membrane"/>
    <property type="evidence" value="ECO:0007669"/>
    <property type="project" value="UniProtKB-SubCell"/>
</dbReference>
<dbReference type="SUPFAM" id="SSF47384">
    <property type="entry name" value="Homodimeric domain of signal transducing histidine kinase"/>
    <property type="match status" value="1"/>
</dbReference>
<dbReference type="InterPro" id="IPR036890">
    <property type="entry name" value="HATPase_C_sf"/>
</dbReference>
<evidence type="ECO:0000256" key="9">
    <source>
        <dbReference type="PROSITE-ProRule" id="PRU00169"/>
    </source>
</evidence>
<protein>
    <recommendedName>
        <fullName evidence="3">histidine kinase</fullName>
        <ecNumber evidence="3">2.7.13.3</ecNumber>
    </recommendedName>
</protein>
<keyword evidence="13" id="KW-1185">Reference proteome</keyword>
<keyword evidence="5" id="KW-0808">Transferase</keyword>